<evidence type="ECO:0000313" key="2">
    <source>
        <dbReference type="Proteomes" id="UP001215956"/>
    </source>
</evidence>
<proteinExistence type="predicted"/>
<comment type="caution">
    <text evidence="1">The sequence shown here is derived from an EMBL/GenBank/DDBJ whole genome shotgun (WGS) entry which is preliminary data.</text>
</comment>
<sequence length="105" mass="12204">MHIYTDRSVATRTIRITVDAHERVRDLKESEWMRFSEVIIKYWPKRRRLSQTLAEIGRGEAADLAEGVERSDRDLRHRGACLSSSSTMPLGWGVMQNLGFKFPRI</sequence>
<evidence type="ECO:0000313" key="1">
    <source>
        <dbReference type="EMBL" id="MDF0593359.1"/>
    </source>
</evidence>
<dbReference type="Proteomes" id="UP001215956">
    <property type="component" value="Unassembled WGS sequence"/>
</dbReference>
<organism evidence="1 2">
    <name type="scientific">Candidatus Methanocrinis alkalitolerans</name>
    <dbReference type="NCBI Taxonomy" id="3033395"/>
    <lineage>
        <taxon>Archaea</taxon>
        <taxon>Methanobacteriati</taxon>
        <taxon>Methanobacteriota</taxon>
        <taxon>Stenosarchaea group</taxon>
        <taxon>Methanomicrobia</taxon>
        <taxon>Methanotrichales</taxon>
        <taxon>Methanotrichaceae</taxon>
        <taxon>Methanocrinis</taxon>
    </lineage>
</organism>
<reference evidence="1 2" key="1">
    <citation type="submission" date="2023-03" db="EMBL/GenBank/DDBJ databases">
        <title>Whole genome sequencing of Methanotrichaceae archaeon M04Ac.</title>
        <authorList>
            <person name="Khomyakova M.A."/>
            <person name="Merkel A.Y."/>
            <person name="Slobodkin A.I."/>
        </authorList>
    </citation>
    <scope>NUCLEOTIDE SEQUENCE [LARGE SCALE GENOMIC DNA]</scope>
    <source>
        <strain evidence="1 2">M04Ac</strain>
    </source>
</reference>
<dbReference type="EMBL" id="JARFPL010000018">
    <property type="protein sequence ID" value="MDF0593359.1"/>
    <property type="molecule type" value="Genomic_DNA"/>
</dbReference>
<dbReference type="RefSeq" id="WP_316969064.1">
    <property type="nucleotide sequence ID" value="NZ_JARFPL010000018.1"/>
</dbReference>
<accession>A0ABT5XF69</accession>
<gene>
    <name evidence="1" type="ORF">P0O24_07165</name>
</gene>
<protein>
    <submittedName>
        <fullName evidence="1">Uncharacterized protein</fullName>
    </submittedName>
</protein>
<keyword evidence="2" id="KW-1185">Reference proteome</keyword>
<name>A0ABT5XF69_9EURY</name>